<evidence type="ECO:0000256" key="5">
    <source>
        <dbReference type="ARBA" id="ARBA00023136"/>
    </source>
</evidence>
<dbReference type="PROSITE" id="PS51257">
    <property type="entry name" value="PROKAR_LIPOPROTEIN"/>
    <property type="match status" value="1"/>
</dbReference>
<accession>A0A2V3ZW86</accession>
<feature type="transmembrane region" description="Helical" evidence="6">
    <location>
        <begin position="660"/>
        <end position="682"/>
    </location>
</feature>
<feature type="transmembrane region" description="Helical" evidence="6">
    <location>
        <begin position="21"/>
        <end position="41"/>
    </location>
</feature>
<sequence>MIINNLKIAYRNLIRNKGYSFINIVGLAIGMACTILLLLWVNHEMNYDTFHNDAERVYQVGNYQTWNGKRNAMPNLPTPLIDALKEKYPEIKYATHFNAWGENLLLEYNGKKQYENIKSADPDFFKIFNFPLLQGNMETCLNDINSLVLTEKSAKRIFGNENPIGKTVNIDNRQPLTVTAVVKNIPTNSSIKFELLMPFELMRKANPWSENWGSHNYFGYVKIGEGTNIDVLNEKLDQFYIDHVHKDSEKYAFLYPLLKRHLYYLDNTPSKITQVKMFFMIAIFILIIACFNFMNLSTARAAKRAKEIGLKKAIGATYPQLIKQFIGESLLITIISANFAIILAHLFLPQFNSLMNRHLILDYSSLEFWLIIVGVTLVTGLVAGAYPAFYLSSFNPIMVLKGTFSGGKGSNRFRRILVVMQFILASSLLICTLTIVLQTNYLTNMDIGLNKDNVISININQQMREKIETIKGELMRSSFVENVSYGSHRPYYVFSNGWGENWEGKDPEFKPLVTYPYVDPEFFDVFKVKFHSGRPFNANNPAADSSCVIINETFAKMISDESVIDKTIHTGNNEDLRIIGVVKDYHCTPNTRKLQPFLLRLCDDPRFLFVRYVEGNATKTVHEIQKICGKYNPEFPLIYNFLDDHYDNLYEGQRATISTLLYASILAIIVSCLGLFGLASFNAEERTKEIGVRKVLGASMNQLILIFSKDFSKWILIASLISWPITYFAMEVWFQDYPFRIDFPFWLFIAVFLMLLIISTITVAYQSWKSATKNPVVSLKYE</sequence>
<dbReference type="AlphaFoldDB" id="A0A2V3ZW86"/>
<evidence type="ECO:0008006" key="11">
    <source>
        <dbReference type="Google" id="ProtNLM"/>
    </source>
</evidence>
<dbReference type="Proteomes" id="UP000248079">
    <property type="component" value="Unassembled WGS sequence"/>
</dbReference>
<keyword evidence="5 6" id="KW-0472">Membrane</keyword>
<protein>
    <recommendedName>
        <fullName evidence="11">ABC transporter permease</fullName>
    </recommendedName>
</protein>
<feature type="domain" description="ABC3 transporter permease C-terminal" evidence="7">
    <location>
        <begin position="280"/>
        <end position="396"/>
    </location>
</feature>
<dbReference type="PANTHER" id="PTHR30572:SF18">
    <property type="entry name" value="ABC-TYPE MACROLIDE FAMILY EXPORT SYSTEM PERMEASE COMPONENT 2"/>
    <property type="match status" value="1"/>
</dbReference>
<gene>
    <name evidence="9" type="ORF">DF185_14830</name>
</gene>
<dbReference type="EMBL" id="QFLI01000006">
    <property type="protein sequence ID" value="PXX99149.1"/>
    <property type="molecule type" value="Genomic_DNA"/>
</dbReference>
<comment type="subcellular location">
    <subcellularLocation>
        <location evidence="1">Cell membrane</location>
        <topology evidence="1">Multi-pass membrane protein</topology>
    </subcellularLocation>
</comment>
<evidence type="ECO:0000259" key="7">
    <source>
        <dbReference type="Pfam" id="PF02687"/>
    </source>
</evidence>
<feature type="transmembrane region" description="Helical" evidence="6">
    <location>
        <begin position="330"/>
        <end position="348"/>
    </location>
</feature>
<evidence type="ECO:0000313" key="10">
    <source>
        <dbReference type="Proteomes" id="UP000248079"/>
    </source>
</evidence>
<dbReference type="InterPro" id="IPR003838">
    <property type="entry name" value="ABC3_permease_C"/>
</dbReference>
<evidence type="ECO:0000256" key="6">
    <source>
        <dbReference type="SAM" id="Phobius"/>
    </source>
</evidence>
<dbReference type="RefSeq" id="WP_110361543.1">
    <property type="nucleotide sequence ID" value="NZ_QFLI01000006.1"/>
</dbReference>
<evidence type="ECO:0000256" key="1">
    <source>
        <dbReference type="ARBA" id="ARBA00004651"/>
    </source>
</evidence>
<dbReference type="PANTHER" id="PTHR30572">
    <property type="entry name" value="MEMBRANE COMPONENT OF TRANSPORTER-RELATED"/>
    <property type="match status" value="1"/>
</dbReference>
<dbReference type="OrthoDB" id="8740261at2"/>
<dbReference type="InterPro" id="IPR025857">
    <property type="entry name" value="MacB_PCD"/>
</dbReference>
<evidence type="ECO:0000256" key="3">
    <source>
        <dbReference type="ARBA" id="ARBA00022692"/>
    </source>
</evidence>
<feature type="transmembrane region" description="Helical" evidence="6">
    <location>
        <begin position="277"/>
        <end position="296"/>
    </location>
</feature>
<feature type="domain" description="MacB-like periplasmic core" evidence="8">
    <location>
        <begin position="20"/>
        <end position="238"/>
    </location>
</feature>
<dbReference type="InterPro" id="IPR050250">
    <property type="entry name" value="Macrolide_Exporter_MacB"/>
</dbReference>
<feature type="transmembrane region" description="Helical" evidence="6">
    <location>
        <begin position="703"/>
        <end position="725"/>
    </location>
</feature>
<dbReference type="Pfam" id="PF12704">
    <property type="entry name" value="MacB_PCD"/>
    <property type="match status" value="2"/>
</dbReference>
<evidence type="ECO:0000313" key="9">
    <source>
        <dbReference type="EMBL" id="PXX99149.1"/>
    </source>
</evidence>
<evidence type="ECO:0000259" key="8">
    <source>
        <dbReference type="Pfam" id="PF12704"/>
    </source>
</evidence>
<feature type="transmembrane region" description="Helical" evidence="6">
    <location>
        <begin position="416"/>
        <end position="437"/>
    </location>
</feature>
<proteinExistence type="predicted"/>
<comment type="caution">
    <text evidence="9">The sequence shown here is derived from an EMBL/GenBank/DDBJ whole genome shotgun (WGS) entry which is preliminary data.</text>
</comment>
<keyword evidence="2" id="KW-1003">Cell membrane</keyword>
<evidence type="ECO:0000256" key="2">
    <source>
        <dbReference type="ARBA" id="ARBA00022475"/>
    </source>
</evidence>
<keyword evidence="3 6" id="KW-0812">Transmembrane</keyword>
<feature type="transmembrane region" description="Helical" evidence="6">
    <location>
        <begin position="368"/>
        <end position="391"/>
    </location>
</feature>
<feature type="domain" description="ABC3 transporter permease C-terminal" evidence="7">
    <location>
        <begin position="663"/>
        <end position="775"/>
    </location>
</feature>
<reference evidence="9 10" key="1">
    <citation type="submission" date="2018-05" db="EMBL/GenBank/DDBJ databases">
        <title>Marinifilum breve JC075T sp. nov., a marine bacterium isolated from Yongle Blue Hole in the South China Sea.</title>
        <authorList>
            <person name="Fu T."/>
        </authorList>
    </citation>
    <scope>NUCLEOTIDE SEQUENCE [LARGE SCALE GENOMIC DNA]</scope>
    <source>
        <strain evidence="9 10">JC075</strain>
    </source>
</reference>
<keyword evidence="10" id="KW-1185">Reference proteome</keyword>
<dbReference type="GO" id="GO:0005886">
    <property type="term" value="C:plasma membrane"/>
    <property type="evidence" value="ECO:0007669"/>
    <property type="project" value="UniProtKB-SubCell"/>
</dbReference>
<evidence type="ECO:0000256" key="4">
    <source>
        <dbReference type="ARBA" id="ARBA00022989"/>
    </source>
</evidence>
<dbReference type="GO" id="GO:0022857">
    <property type="term" value="F:transmembrane transporter activity"/>
    <property type="evidence" value="ECO:0007669"/>
    <property type="project" value="TreeGrafter"/>
</dbReference>
<dbReference type="Pfam" id="PF02687">
    <property type="entry name" value="FtsX"/>
    <property type="match status" value="2"/>
</dbReference>
<organism evidence="9 10">
    <name type="scientific">Marinifilum breve</name>
    <dbReference type="NCBI Taxonomy" id="2184082"/>
    <lineage>
        <taxon>Bacteria</taxon>
        <taxon>Pseudomonadati</taxon>
        <taxon>Bacteroidota</taxon>
        <taxon>Bacteroidia</taxon>
        <taxon>Marinilabiliales</taxon>
        <taxon>Marinifilaceae</taxon>
    </lineage>
</organism>
<feature type="transmembrane region" description="Helical" evidence="6">
    <location>
        <begin position="745"/>
        <end position="765"/>
    </location>
</feature>
<keyword evidence="4 6" id="KW-1133">Transmembrane helix</keyword>
<feature type="domain" description="MacB-like periplasmic core" evidence="8">
    <location>
        <begin position="433"/>
        <end position="585"/>
    </location>
</feature>
<name>A0A2V3ZW86_9BACT</name>